<dbReference type="EMBL" id="JAINUG010000214">
    <property type="protein sequence ID" value="KAJ8387258.1"/>
    <property type="molecule type" value="Genomic_DNA"/>
</dbReference>
<dbReference type="AlphaFoldDB" id="A0AAD7RNI1"/>
<evidence type="ECO:0000256" key="1">
    <source>
        <dbReference type="SAM" id="MobiDB-lite"/>
    </source>
</evidence>
<dbReference type="Proteomes" id="UP001221898">
    <property type="component" value="Unassembled WGS sequence"/>
</dbReference>
<sequence>MLIRCGYGRLLANGGELSPDKATYGGSTRSVGTCGQQGGAGVRASCGPCSPHSKVTADESRVPDLLKANHKRGL</sequence>
<feature type="compositionally biased region" description="Basic and acidic residues" evidence="1">
    <location>
        <begin position="55"/>
        <end position="64"/>
    </location>
</feature>
<protein>
    <submittedName>
        <fullName evidence="2">Uncharacterized protein</fullName>
    </submittedName>
</protein>
<feature type="region of interest" description="Disordered" evidence="1">
    <location>
        <begin position="52"/>
        <end position="74"/>
    </location>
</feature>
<comment type="caution">
    <text evidence="2">The sequence shown here is derived from an EMBL/GenBank/DDBJ whole genome shotgun (WGS) entry which is preliminary data.</text>
</comment>
<keyword evidence="3" id="KW-1185">Reference proteome</keyword>
<evidence type="ECO:0000313" key="2">
    <source>
        <dbReference type="EMBL" id="KAJ8387258.1"/>
    </source>
</evidence>
<proteinExistence type="predicted"/>
<reference evidence="2" key="1">
    <citation type="journal article" date="2023" name="Science">
        <title>Genome structures resolve the early diversification of teleost fishes.</title>
        <authorList>
            <person name="Parey E."/>
            <person name="Louis A."/>
            <person name="Montfort J."/>
            <person name="Bouchez O."/>
            <person name="Roques C."/>
            <person name="Iampietro C."/>
            <person name="Lluch J."/>
            <person name="Castinel A."/>
            <person name="Donnadieu C."/>
            <person name="Desvignes T."/>
            <person name="Floi Bucao C."/>
            <person name="Jouanno E."/>
            <person name="Wen M."/>
            <person name="Mejri S."/>
            <person name="Dirks R."/>
            <person name="Jansen H."/>
            <person name="Henkel C."/>
            <person name="Chen W.J."/>
            <person name="Zahm M."/>
            <person name="Cabau C."/>
            <person name="Klopp C."/>
            <person name="Thompson A.W."/>
            <person name="Robinson-Rechavi M."/>
            <person name="Braasch I."/>
            <person name="Lecointre G."/>
            <person name="Bobe J."/>
            <person name="Postlethwait J.H."/>
            <person name="Berthelot C."/>
            <person name="Roest Crollius H."/>
            <person name="Guiguen Y."/>
        </authorList>
    </citation>
    <scope>NUCLEOTIDE SEQUENCE</scope>
    <source>
        <strain evidence="2">NC1722</strain>
    </source>
</reference>
<evidence type="ECO:0000313" key="3">
    <source>
        <dbReference type="Proteomes" id="UP001221898"/>
    </source>
</evidence>
<organism evidence="2 3">
    <name type="scientific">Aldrovandia affinis</name>
    <dbReference type="NCBI Taxonomy" id="143900"/>
    <lineage>
        <taxon>Eukaryota</taxon>
        <taxon>Metazoa</taxon>
        <taxon>Chordata</taxon>
        <taxon>Craniata</taxon>
        <taxon>Vertebrata</taxon>
        <taxon>Euteleostomi</taxon>
        <taxon>Actinopterygii</taxon>
        <taxon>Neopterygii</taxon>
        <taxon>Teleostei</taxon>
        <taxon>Notacanthiformes</taxon>
        <taxon>Halosauridae</taxon>
        <taxon>Aldrovandia</taxon>
    </lineage>
</organism>
<accession>A0AAD7RNI1</accession>
<gene>
    <name evidence="2" type="ORF">AAFF_G00158810</name>
</gene>
<name>A0AAD7RNI1_9TELE</name>